<organism evidence="2 3">
    <name type="scientific">Candidatus Komeilibacteria bacterium RIFCSPHIGHO2_01_FULL_52_14</name>
    <dbReference type="NCBI Taxonomy" id="1798549"/>
    <lineage>
        <taxon>Bacteria</taxon>
        <taxon>Candidatus Komeiliibacteriota</taxon>
    </lineage>
</organism>
<evidence type="ECO:0000256" key="1">
    <source>
        <dbReference type="SAM" id="Phobius"/>
    </source>
</evidence>
<gene>
    <name evidence="2" type="ORF">A2677_03625</name>
</gene>
<feature type="transmembrane region" description="Helical" evidence="1">
    <location>
        <begin position="46"/>
        <end position="62"/>
    </location>
</feature>
<keyword evidence="1" id="KW-1133">Transmembrane helix</keyword>
<protein>
    <submittedName>
        <fullName evidence="2">Uncharacterized protein</fullName>
    </submittedName>
</protein>
<sequence>MPKLDTEKQTITATGKELLLFLWWSIVTIMTFAAGSGLSIKHDNPVLFIAAIGLLIILYRQLPSYRWALHQLFCGIAASGTYMGQSMIGCTMDFELPGGAKAKGKIVRCSLALDWRVVKTWDNKFYLVFMPIDQPIGHRRWSAIKDVTEEWSAQATS</sequence>
<proteinExistence type="predicted"/>
<accession>A0A1G2BL10</accession>
<reference evidence="2 3" key="1">
    <citation type="journal article" date="2016" name="Nat. Commun.">
        <title>Thousands of microbial genomes shed light on interconnected biogeochemical processes in an aquifer system.</title>
        <authorList>
            <person name="Anantharaman K."/>
            <person name="Brown C.T."/>
            <person name="Hug L.A."/>
            <person name="Sharon I."/>
            <person name="Castelle C.J."/>
            <person name="Probst A.J."/>
            <person name="Thomas B.C."/>
            <person name="Singh A."/>
            <person name="Wilkins M.J."/>
            <person name="Karaoz U."/>
            <person name="Brodie E.L."/>
            <person name="Williams K.H."/>
            <person name="Hubbard S.S."/>
            <person name="Banfield J.F."/>
        </authorList>
    </citation>
    <scope>NUCLEOTIDE SEQUENCE [LARGE SCALE GENOMIC DNA]</scope>
</reference>
<dbReference type="AlphaFoldDB" id="A0A1G2BL10"/>
<dbReference type="EMBL" id="MHKK01000022">
    <property type="protein sequence ID" value="OGY89903.1"/>
    <property type="molecule type" value="Genomic_DNA"/>
</dbReference>
<evidence type="ECO:0000313" key="3">
    <source>
        <dbReference type="Proteomes" id="UP000177817"/>
    </source>
</evidence>
<feature type="transmembrane region" description="Helical" evidence="1">
    <location>
        <begin position="21"/>
        <end position="40"/>
    </location>
</feature>
<name>A0A1G2BL10_9BACT</name>
<evidence type="ECO:0000313" key="2">
    <source>
        <dbReference type="EMBL" id="OGY89903.1"/>
    </source>
</evidence>
<comment type="caution">
    <text evidence="2">The sequence shown here is derived from an EMBL/GenBank/DDBJ whole genome shotgun (WGS) entry which is preliminary data.</text>
</comment>
<dbReference type="Proteomes" id="UP000177817">
    <property type="component" value="Unassembled WGS sequence"/>
</dbReference>
<keyword evidence="1" id="KW-0812">Transmembrane</keyword>
<keyword evidence="1" id="KW-0472">Membrane</keyword>